<dbReference type="Pfam" id="PF00786">
    <property type="entry name" value="PBD"/>
    <property type="match status" value="1"/>
</dbReference>
<gene>
    <name evidence="3" type="ORF">CERSUDRAFT_72405</name>
</gene>
<evidence type="ECO:0000313" key="4">
    <source>
        <dbReference type="Proteomes" id="UP000016930"/>
    </source>
</evidence>
<feature type="region of interest" description="Disordered" evidence="1">
    <location>
        <begin position="244"/>
        <end position="294"/>
    </location>
</feature>
<dbReference type="Gene3D" id="3.90.810.10">
    <property type="entry name" value="CRIB domain"/>
    <property type="match status" value="1"/>
</dbReference>
<evidence type="ECO:0000256" key="1">
    <source>
        <dbReference type="SAM" id="MobiDB-lite"/>
    </source>
</evidence>
<protein>
    <recommendedName>
        <fullName evidence="2">CRIB domain-containing protein</fullName>
    </recommendedName>
</protein>
<dbReference type="HOGENOM" id="CLU_834193_0_0_1"/>
<dbReference type="InterPro" id="IPR000095">
    <property type="entry name" value="CRIB_dom"/>
</dbReference>
<sequence length="333" mass="37568">MSALSPRVPFAPSRYSFRLRPETADVPDQIQPGFDADEGISLPYNHQHLLHVQHDYRNGQYIGIPRDWEERLRDEEDIEWDRSRMCEELITLAAQSLSESEETRSVDNFVTDRLTRLNFIEEGVASNYPTRSLVSGLDDSLTIANEKTHYRNLSSGTKKLRILDALDAIEGQNDVRTDGVIPSSSAPLPQTTVSDMVAFMTPRTPIDVEVVSPERPLEAKQRRRGTIWRDLPLKLSTPEVLSRKRNSPLDITGQLTREAYGKSEPTSKGITAHADTSEDKHVRKPSVQRPSSALRSSAYVPVGVTYGRHRLLIASVTVPEDTEMHRRVRLCCV</sequence>
<reference evidence="3 4" key="1">
    <citation type="journal article" date="2012" name="Proc. Natl. Acad. Sci. U.S.A.">
        <title>Comparative genomics of Ceriporiopsis subvermispora and Phanerochaete chrysosporium provide insight into selective ligninolysis.</title>
        <authorList>
            <person name="Fernandez-Fueyo E."/>
            <person name="Ruiz-Duenas F.J."/>
            <person name="Ferreira P."/>
            <person name="Floudas D."/>
            <person name="Hibbett D.S."/>
            <person name="Canessa P."/>
            <person name="Larrondo L.F."/>
            <person name="James T.Y."/>
            <person name="Seelenfreund D."/>
            <person name="Lobos S."/>
            <person name="Polanco R."/>
            <person name="Tello M."/>
            <person name="Honda Y."/>
            <person name="Watanabe T."/>
            <person name="Watanabe T."/>
            <person name="Ryu J.S."/>
            <person name="Kubicek C.P."/>
            <person name="Schmoll M."/>
            <person name="Gaskell J."/>
            <person name="Hammel K.E."/>
            <person name="St John F.J."/>
            <person name="Vanden Wymelenberg A."/>
            <person name="Sabat G."/>
            <person name="Splinter BonDurant S."/>
            <person name="Syed K."/>
            <person name="Yadav J.S."/>
            <person name="Doddapaneni H."/>
            <person name="Subramanian V."/>
            <person name="Lavin J.L."/>
            <person name="Oguiza J.A."/>
            <person name="Perez G."/>
            <person name="Pisabarro A.G."/>
            <person name="Ramirez L."/>
            <person name="Santoyo F."/>
            <person name="Master E."/>
            <person name="Coutinho P.M."/>
            <person name="Henrissat B."/>
            <person name="Lombard V."/>
            <person name="Magnuson J.K."/>
            <person name="Kuees U."/>
            <person name="Hori C."/>
            <person name="Igarashi K."/>
            <person name="Samejima M."/>
            <person name="Held B.W."/>
            <person name="Barry K.W."/>
            <person name="LaButti K.M."/>
            <person name="Lapidus A."/>
            <person name="Lindquist E.A."/>
            <person name="Lucas S.M."/>
            <person name="Riley R."/>
            <person name="Salamov A.A."/>
            <person name="Hoffmeister D."/>
            <person name="Schwenk D."/>
            <person name="Hadar Y."/>
            <person name="Yarden O."/>
            <person name="de Vries R.P."/>
            <person name="Wiebenga A."/>
            <person name="Stenlid J."/>
            <person name="Eastwood D."/>
            <person name="Grigoriev I.V."/>
            <person name="Berka R.M."/>
            <person name="Blanchette R.A."/>
            <person name="Kersten P."/>
            <person name="Martinez A.T."/>
            <person name="Vicuna R."/>
            <person name="Cullen D."/>
        </authorList>
    </citation>
    <scope>NUCLEOTIDE SEQUENCE [LARGE SCALE GENOMIC DNA]</scope>
    <source>
        <strain evidence="3 4">B</strain>
    </source>
</reference>
<organism evidence="3 4">
    <name type="scientific">Ceriporiopsis subvermispora (strain B)</name>
    <name type="common">White-rot fungus</name>
    <name type="synonym">Gelatoporia subvermispora</name>
    <dbReference type="NCBI Taxonomy" id="914234"/>
    <lineage>
        <taxon>Eukaryota</taxon>
        <taxon>Fungi</taxon>
        <taxon>Dikarya</taxon>
        <taxon>Basidiomycota</taxon>
        <taxon>Agaricomycotina</taxon>
        <taxon>Agaricomycetes</taxon>
        <taxon>Polyporales</taxon>
        <taxon>Gelatoporiaceae</taxon>
        <taxon>Gelatoporia</taxon>
    </lineage>
</organism>
<dbReference type="Proteomes" id="UP000016930">
    <property type="component" value="Unassembled WGS sequence"/>
</dbReference>
<feature type="domain" description="CRIB" evidence="2">
    <location>
        <begin position="40"/>
        <end position="75"/>
    </location>
</feature>
<evidence type="ECO:0000259" key="2">
    <source>
        <dbReference type="Pfam" id="PF00786"/>
    </source>
</evidence>
<name>M2RK62_CERS8</name>
<accession>M2RK62</accession>
<dbReference type="AlphaFoldDB" id="M2RK62"/>
<dbReference type="InterPro" id="IPR036936">
    <property type="entry name" value="CRIB_dom_sf"/>
</dbReference>
<proteinExistence type="predicted"/>
<dbReference type="EMBL" id="KB445794">
    <property type="protein sequence ID" value="EMD39216.1"/>
    <property type="molecule type" value="Genomic_DNA"/>
</dbReference>
<evidence type="ECO:0000313" key="3">
    <source>
        <dbReference type="EMBL" id="EMD39216.1"/>
    </source>
</evidence>
<keyword evidence="4" id="KW-1185">Reference proteome</keyword>